<reference evidence="3" key="1">
    <citation type="submission" date="2021-02" db="EMBL/GenBank/DDBJ databases">
        <authorList>
            <person name="Nowell W R."/>
        </authorList>
    </citation>
    <scope>NUCLEOTIDE SEQUENCE</scope>
</reference>
<protein>
    <recommendedName>
        <fullName evidence="2">SWIM-type domain-containing protein</fullName>
    </recommendedName>
</protein>
<keyword evidence="1" id="KW-0863">Zinc-finger</keyword>
<comment type="caution">
    <text evidence="3">The sequence shown here is derived from an EMBL/GenBank/DDBJ whole genome shotgun (WGS) entry which is preliminary data.</text>
</comment>
<proteinExistence type="predicted"/>
<dbReference type="InterPro" id="IPR018289">
    <property type="entry name" value="MULE_transposase_dom"/>
</dbReference>
<name>A0A819GB44_9BILA</name>
<feature type="domain" description="SWIM-type" evidence="2">
    <location>
        <begin position="325"/>
        <end position="355"/>
    </location>
</feature>
<dbReference type="PROSITE" id="PS50966">
    <property type="entry name" value="ZF_SWIM"/>
    <property type="match status" value="1"/>
</dbReference>
<gene>
    <name evidence="3" type="ORF">JBS370_LOCUS19933</name>
</gene>
<dbReference type="InterPro" id="IPR007527">
    <property type="entry name" value="Znf_SWIM"/>
</dbReference>
<dbReference type="Proteomes" id="UP000663836">
    <property type="component" value="Unassembled WGS sequence"/>
</dbReference>
<evidence type="ECO:0000313" key="4">
    <source>
        <dbReference type="Proteomes" id="UP000663836"/>
    </source>
</evidence>
<keyword evidence="1" id="KW-0479">Metal-binding</keyword>
<evidence type="ECO:0000259" key="2">
    <source>
        <dbReference type="PROSITE" id="PS50966"/>
    </source>
</evidence>
<dbReference type="GO" id="GO:0008270">
    <property type="term" value="F:zinc ion binding"/>
    <property type="evidence" value="ECO:0007669"/>
    <property type="project" value="UniProtKB-KW"/>
</dbReference>
<dbReference type="AlphaFoldDB" id="A0A819GB44"/>
<organism evidence="3 4">
    <name type="scientific">Rotaria sordida</name>
    <dbReference type="NCBI Taxonomy" id="392033"/>
    <lineage>
        <taxon>Eukaryota</taxon>
        <taxon>Metazoa</taxon>
        <taxon>Spiralia</taxon>
        <taxon>Gnathifera</taxon>
        <taxon>Rotifera</taxon>
        <taxon>Eurotatoria</taxon>
        <taxon>Bdelloidea</taxon>
        <taxon>Philodinida</taxon>
        <taxon>Philodinidae</taxon>
        <taxon>Rotaria</taxon>
    </lineage>
</organism>
<keyword evidence="1" id="KW-0862">Zinc</keyword>
<dbReference type="Pfam" id="PF10551">
    <property type="entry name" value="MULE"/>
    <property type="match status" value="1"/>
</dbReference>
<evidence type="ECO:0000256" key="1">
    <source>
        <dbReference type="PROSITE-ProRule" id="PRU00325"/>
    </source>
</evidence>
<dbReference type="EMBL" id="CAJOBD010002450">
    <property type="protein sequence ID" value="CAF3882800.1"/>
    <property type="molecule type" value="Genomic_DNA"/>
</dbReference>
<evidence type="ECO:0000313" key="3">
    <source>
        <dbReference type="EMBL" id="CAF3882800.1"/>
    </source>
</evidence>
<accession>A0A819GB44</accession>
<sequence length="404" mass="46571">MSKSNWILLCVVNSIDDATAVAKSLNVCQYRTNNLKDHTKYSFICSQYRKNSSCNYELKTVVPDDDPNSITVMFKNTHNHSNRSQTSRLPSPLRQSVSKYVRAGLTEPQICSSLAIDHPTIPVSSSKLTSLVQTERRKDRPEIFSVYDFRKWCNDYLDGTVPYSTFVPFYFINDVNDLFVLFTTKHLIQQIQSTPLLQIDATYKITWNELPLLVFGASDGNRHFHPFGVALVSDDESSSCYEHLFQSLQQLSIQELQKPYSPGFIMADGVLGINLLMTEWRSDPSLNKFRDYFYEQWIEKLSNWYEGCAFNIPSTNNGLWQRSCWLVVPLQSCSCPIGIKEYSCKHSVGLAIIFNTHQVSDKTRIQPLEIKFHANETTNVDDIRTCQLYFNFSIESFLDLHIRY</sequence>